<name>X1KMA3_9ZZZZ</name>
<organism evidence="2">
    <name type="scientific">marine sediment metagenome</name>
    <dbReference type="NCBI Taxonomy" id="412755"/>
    <lineage>
        <taxon>unclassified sequences</taxon>
        <taxon>metagenomes</taxon>
        <taxon>ecological metagenomes</taxon>
    </lineage>
</organism>
<feature type="transmembrane region" description="Helical" evidence="1">
    <location>
        <begin position="12"/>
        <end position="30"/>
    </location>
</feature>
<proteinExistence type="predicted"/>
<keyword evidence="1" id="KW-0812">Transmembrane</keyword>
<gene>
    <name evidence="2" type="ORF">S06H3_08324</name>
</gene>
<evidence type="ECO:0000313" key="2">
    <source>
        <dbReference type="EMBL" id="GAI07803.1"/>
    </source>
</evidence>
<dbReference type="EMBL" id="BARV01003494">
    <property type="protein sequence ID" value="GAI07803.1"/>
    <property type="molecule type" value="Genomic_DNA"/>
</dbReference>
<accession>X1KMA3</accession>
<keyword evidence="1" id="KW-0472">Membrane</keyword>
<keyword evidence="1" id="KW-1133">Transmembrane helix</keyword>
<comment type="caution">
    <text evidence="2">The sequence shown here is derived from an EMBL/GenBank/DDBJ whole genome shotgun (WGS) entry which is preliminary data.</text>
</comment>
<dbReference type="AlphaFoldDB" id="X1KMA3"/>
<feature type="non-terminal residue" evidence="2">
    <location>
        <position position="32"/>
    </location>
</feature>
<evidence type="ECO:0000256" key="1">
    <source>
        <dbReference type="SAM" id="Phobius"/>
    </source>
</evidence>
<sequence>MTNYSRKRPLGGWLIIPMVIGIAFTLGLTWDE</sequence>
<protein>
    <submittedName>
        <fullName evidence="2">Uncharacterized protein</fullName>
    </submittedName>
</protein>
<reference evidence="2" key="1">
    <citation type="journal article" date="2014" name="Front. Microbiol.">
        <title>High frequency of phylogenetically diverse reductive dehalogenase-homologous genes in deep subseafloor sedimentary metagenomes.</title>
        <authorList>
            <person name="Kawai M."/>
            <person name="Futagami T."/>
            <person name="Toyoda A."/>
            <person name="Takaki Y."/>
            <person name="Nishi S."/>
            <person name="Hori S."/>
            <person name="Arai W."/>
            <person name="Tsubouchi T."/>
            <person name="Morono Y."/>
            <person name="Uchiyama I."/>
            <person name="Ito T."/>
            <person name="Fujiyama A."/>
            <person name="Inagaki F."/>
            <person name="Takami H."/>
        </authorList>
    </citation>
    <scope>NUCLEOTIDE SEQUENCE</scope>
    <source>
        <strain evidence="2">Expedition CK06-06</strain>
    </source>
</reference>